<evidence type="ECO:0000313" key="1">
    <source>
        <dbReference type="EMBL" id="EKX89740.1"/>
    </source>
</evidence>
<dbReference type="HOGENOM" id="CLU_1774254_0_0_11"/>
<accession>L1MFB2</accession>
<comment type="caution">
    <text evidence="1">The sequence shown here is derived from an EMBL/GenBank/DDBJ whole genome shotgun (WGS) entry which is preliminary data.</text>
</comment>
<sequence>MGYDISGFIADQRLTNDDIDQMFDGVEAEGITKFEGVTAGVVDVIRTDTYTLGLGVLEDIGTATLNSGEFIRFTIGSTAGVYIIERFVDGEKTDERIDMEGYIEETGDAFADAGDDMWQYIEDYVEKRTGLTAEIWQTMECERFSL</sequence>
<reference evidence="1 2" key="1">
    <citation type="submission" date="2012-05" db="EMBL/GenBank/DDBJ databases">
        <authorList>
            <person name="Weinstock G."/>
            <person name="Sodergren E."/>
            <person name="Lobos E.A."/>
            <person name="Fulton L."/>
            <person name="Fulton R."/>
            <person name="Courtney L."/>
            <person name="Fronick C."/>
            <person name="O'Laughlin M."/>
            <person name="Godfrey J."/>
            <person name="Wilson R.M."/>
            <person name="Miner T."/>
            <person name="Farmer C."/>
            <person name="Delehaunty K."/>
            <person name="Cordes M."/>
            <person name="Minx P."/>
            <person name="Tomlinson C."/>
            <person name="Chen J."/>
            <person name="Wollam A."/>
            <person name="Pepin K.H."/>
            <person name="Bhonagiri V."/>
            <person name="Zhang X."/>
            <person name="Suruliraj S."/>
            <person name="Warren W."/>
            <person name="Mitreva M."/>
            <person name="Mardis E.R."/>
            <person name="Wilson R.K."/>
        </authorList>
    </citation>
    <scope>NUCLEOTIDE SEQUENCE [LARGE SCALE GENOMIC DNA]</scope>
    <source>
        <strain evidence="1 2">F0235</strain>
    </source>
</reference>
<evidence type="ECO:0000313" key="2">
    <source>
        <dbReference type="Proteomes" id="UP000010445"/>
    </source>
</evidence>
<dbReference type="RefSeq" id="WP_006063872.1">
    <property type="nucleotide sequence ID" value="NZ_KB290831.1"/>
</dbReference>
<proteinExistence type="predicted"/>
<name>L1MFB2_9CORY</name>
<dbReference type="Proteomes" id="UP000010445">
    <property type="component" value="Unassembled WGS sequence"/>
</dbReference>
<dbReference type="STRING" id="1035195.HMPREF9997_01643"/>
<dbReference type="EMBL" id="AMEM01000022">
    <property type="protein sequence ID" value="EKX89740.1"/>
    <property type="molecule type" value="Genomic_DNA"/>
</dbReference>
<gene>
    <name evidence="1" type="ORF">HMPREF9997_01643</name>
</gene>
<dbReference type="AlphaFoldDB" id="L1MFB2"/>
<dbReference type="GeneID" id="84897401"/>
<keyword evidence="2" id="KW-1185">Reference proteome</keyword>
<dbReference type="PATRIC" id="fig|1035195.3.peg.1482"/>
<protein>
    <submittedName>
        <fullName evidence="1">Uncharacterized protein</fullName>
    </submittedName>
</protein>
<organism evidence="1 2">
    <name type="scientific">Corynebacterium durum F0235</name>
    <dbReference type="NCBI Taxonomy" id="1035195"/>
    <lineage>
        <taxon>Bacteria</taxon>
        <taxon>Bacillati</taxon>
        <taxon>Actinomycetota</taxon>
        <taxon>Actinomycetes</taxon>
        <taxon>Mycobacteriales</taxon>
        <taxon>Corynebacteriaceae</taxon>
        <taxon>Corynebacterium</taxon>
    </lineage>
</organism>